<comment type="catalytic activity">
    <reaction evidence="3">
        <text>3',5'-cyclic UMP + H2O = UMP + H(+)</text>
        <dbReference type="Rhea" id="RHEA:70575"/>
        <dbReference type="ChEBI" id="CHEBI:15377"/>
        <dbReference type="ChEBI" id="CHEBI:15378"/>
        <dbReference type="ChEBI" id="CHEBI:57865"/>
        <dbReference type="ChEBI" id="CHEBI:184387"/>
    </reaction>
    <physiologicalReaction direction="left-to-right" evidence="3">
        <dbReference type="Rhea" id="RHEA:70576"/>
    </physiologicalReaction>
</comment>
<keyword evidence="5" id="KW-0378">Hydrolase</keyword>
<evidence type="ECO:0000313" key="5">
    <source>
        <dbReference type="EMBL" id="ASJ55016.1"/>
    </source>
</evidence>
<dbReference type="InterPro" id="IPR036866">
    <property type="entry name" value="RibonucZ/Hydroxyglut_hydro"/>
</dbReference>
<proteinExistence type="predicted"/>
<organism evidence="5 6">
    <name type="scientific">Brevibacillus formosus</name>
    <dbReference type="NCBI Taxonomy" id="54913"/>
    <lineage>
        <taxon>Bacteria</taxon>
        <taxon>Bacillati</taxon>
        <taxon>Bacillota</taxon>
        <taxon>Bacilli</taxon>
        <taxon>Bacillales</taxon>
        <taxon>Paenibacillaceae</taxon>
        <taxon>Brevibacillus</taxon>
    </lineage>
</organism>
<dbReference type="PANTHER" id="PTHR23131">
    <property type="entry name" value="ENDORIBONUCLEASE LACTB2"/>
    <property type="match status" value="1"/>
</dbReference>
<dbReference type="PANTHER" id="PTHR23131:SF4">
    <property type="entry name" value="METALLO-BETA-LACTAMASE SUPERFAMILY POTEIN"/>
    <property type="match status" value="1"/>
</dbReference>
<evidence type="ECO:0000256" key="1">
    <source>
        <dbReference type="ARBA" id="ARBA00034221"/>
    </source>
</evidence>
<reference evidence="5 6" key="1">
    <citation type="submission" date="2016-11" db="EMBL/GenBank/DDBJ databases">
        <authorList>
            <person name="Jaros S."/>
            <person name="Januszkiewicz K."/>
            <person name="Wedrychowicz H."/>
        </authorList>
    </citation>
    <scope>NUCLEOTIDE SEQUENCE [LARGE SCALE GENOMIC DNA]</scope>
    <source>
        <strain evidence="5 6">NF2</strain>
    </source>
</reference>
<dbReference type="Proteomes" id="UP000197781">
    <property type="component" value="Chromosome"/>
</dbReference>
<dbReference type="EMBL" id="CP018145">
    <property type="protein sequence ID" value="ASJ55016.1"/>
    <property type="molecule type" value="Genomic_DNA"/>
</dbReference>
<evidence type="ECO:0000313" key="6">
    <source>
        <dbReference type="Proteomes" id="UP000197781"/>
    </source>
</evidence>
<protein>
    <submittedName>
        <fullName evidence="5">Hydrolase glyoxylase</fullName>
    </submittedName>
</protein>
<evidence type="ECO:0000259" key="4">
    <source>
        <dbReference type="SMART" id="SM00849"/>
    </source>
</evidence>
<dbReference type="Gene3D" id="3.60.15.10">
    <property type="entry name" value="Ribonuclease Z/Hydroxyacylglutathione hydrolase-like"/>
    <property type="match status" value="1"/>
</dbReference>
<dbReference type="AlphaFoldDB" id="A0A220MIU2"/>
<dbReference type="RefSeq" id="WP_088908717.1">
    <property type="nucleotide sequence ID" value="NZ_CP018145.1"/>
</dbReference>
<dbReference type="InterPro" id="IPR001279">
    <property type="entry name" value="Metallo-B-lactamas"/>
</dbReference>
<comment type="catalytic activity">
    <reaction evidence="1">
        <text>3',5'-cyclic CMP + H2O = CMP + H(+)</text>
        <dbReference type="Rhea" id="RHEA:72675"/>
        <dbReference type="ChEBI" id="CHEBI:15377"/>
        <dbReference type="ChEBI" id="CHEBI:15378"/>
        <dbReference type="ChEBI" id="CHEBI:58003"/>
        <dbReference type="ChEBI" id="CHEBI:60377"/>
    </reaction>
    <physiologicalReaction direction="left-to-right" evidence="1">
        <dbReference type="Rhea" id="RHEA:72676"/>
    </physiologicalReaction>
</comment>
<dbReference type="InterPro" id="IPR050662">
    <property type="entry name" value="Sec-metab_biosynth-thioest"/>
</dbReference>
<dbReference type="SMART" id="SM00849">
    <property type="entry name" value="Lactamase_B"/>
    <property type="match status" value="1"/>
</dbReference>
<accession>A0A220MIU2</accession>
<evidence type="ECO:0000256" key="3">
    <source>
        <dbReference type="ARBA" id="ARBA00048505"/>
    </source>
</evidence>
<gene>
    <name evidence="5" type="ORF">BP422_16550</name>
</gene>
<dbReference type="SUPFAM" id="SSF56281">
    <property type="entry name" value="Metallo-hydrolase/oxidoreductase"/>
    <property type="match status" value="1"/>
</dbReference>
<dbReference type="KEGG" id="bfm:BP422_16550"/>
<dbReference type="Pfam" id="PF00753">
    <property type="entry name" value="Lactamase_B"/>
    <property type="match status" value="1"/>
</dbReference>
<dbReference type="GO" id="GO:0016787">
    <property type="term" value="F:hydrolase activity"/>
    <property type="evidence" value="ECO:0007669"/>
    <property type="project" value="UniProtKB-KW"/>
</dbReference>
<comment type="function">
    <text evidence="2">Counteracts the endogenous Pycsar antiviral defense system. Phosphodiesterase that enables metal-dependent hydrolysis of host cyclic nucleotide Pycsar defense signals such as cCMP and cUMP.</text>
</comment>
<sequence length="332" mass="38237">MTTNDGKQRIATQVAPDIYCLEIPTPFDVGAVNVYLLKGERLTLVDVGPLTDDAWVALTEGLESIGVSVQDIEQVILTHHHVDHCGQLEKVRERSGAKTFAHPQATPYVQQDEQFMTFHDQFFEELYIQSGVPEKMMVIISKFHKLMKTFSAPSQIDFHLKHEQKVPYLEDWQVLYTPGHSQSHLSLYRAKDQVMIGGDHIIKRISSNAFIEPPRNRTSTRPLTLIQYRTALQMCADMEIEQVLSGHGEPVYNHRELILARLQKNWERTDMLRRLLADGEKTAFELNALLFPGLYQKELPLTLSETLGHIDLLMILHQIEVREQDRVLYYHL</sequence>
<name>A0A220MIU2_9BACL</name>
<evidence type="ECO:0000256" key="2">
    <source>
        <dbReference type="ARBA" id="ARBA00034301"/>
    </source>
</evidence>
<feature type="domain" description="Metallo-beta-lactamase" evidence="4">
    <location>
        <begin position="31"/>
        <end position="247"/>
    </location>
</feature>